<feature type="compositionally biased region" description="Acidic residues" evidence="1">
    <location>
        <begin position="16"/>
        <end position="32"/>
    </location>
</feature>
<proteinExistence type="predicted"/>
<accession>A0AAE0FL68</accession>
<feature type="region of interest" description="Disordered" evidence="1">
    <location>
        <begin position="87"/>
        <end position="106"/>
    </location>
</feature>
<comment type="caution">
    <text evidence="2">The sequence shown here is derived from an EMBL/GenBank/DDBJ whole genome shotgun (WGS) entry which is preliminary data.</text>
</comment>
<feature type="compositionally biased region" description="Basic and acidic residues" evidence="1">
    <location>
        <begin position="33"/>
        <end position="46"/>
    </location>
</feature>
<evidence type="ECO:0000313" key="3">
    <source>
        <dbReference type="Proteomes" id="UP001190700"/>
    </source>
</evidence>
<gene>
    <name evidence="2" type="ORF">CYMTET_29376</name>
</gene>
<dbReference type="AlphaFoldDB" id="A0AAE0FL68"/>
<name>A0AAE0FL68_9CHLO</name>
<sequence>MSMVDELDPAAANDGEAVEDEEAGEDEEEEVEEKEKEEKKDEKDEGGCSGEALFEELLLPAAAASLAAVLRSLISRSSLSLLLAELGEDELLDGDPTAPGAVFTET</sequence>
<feature type="region of interest" description="Disordered" evidence="1">
    <location>
        <begin position="1"/>
        <end position="48"/>
    </location>
</feature>
<dbReference type="EMBL" id="LGRX02016706">
    <property type="protein sequence ID" value="KAK3261730.1"/>
    <property type="molecule type" value="Genomic_DNA"/>
</dbReference>
<dbReference type="Proteomes" id="UP001190700">
    <property type="component" value="Unassembled WGS sequence"/>
</dbReference>
<keyword evidence="3" id="KW-1185">Reference proteome</keyword>
<organism evidence="2 3">
    <name type="scientific">Cymbomonas tetramitiformis</name>
    <dbReference type="NCBI Taxonomy" id="36881"/>
    <lineage>
        <taxon>Eukaryota</taxon>
        <taxon>Viridiplantae</taxon>
        <taxon>Chlorophyta</taxon>
        <taxon>Pyramimonadophyceae</taxon>
        <taxon>Pyramimonadales</taxon>
        <taxon>Pyramimonadaceae</taxon>
        <taxon>Cymbomonas</taxon>
    </lineage>
</organism>
<evidence type="ECO:0000256" key="1">
    <source>
        <dbReference type="SAM" id="MobiDB-lite"/>
    </source>
</evidence>
<reference evidence="2 3" key="1">
    <citation type="journal article" date="2015" name="Genome Biol. Evol.">
        <title>Comparative Genomics of a Bacterivorous Green Alga Reveals Evolutionary Causalities and Consequences of Phago-Mixotrophic Mode of Nutrition.</title>
        <authorList>
            <person name="Burns J.A."/>
            <person name="Paasch A."/>
            <person name="Narechania A."/>
            <person name="Kim E."/>
        </authorList>
    </citation>
    <scope>NUCLEOTIDE SEQUENCE [LARGE SCALE GENOMIC DNA]</scope>
    <source>
        <strain evidence="2 3">PLY_AMNH</strain>
    </source>
</reference>
<protein>
    <submittedName>
        <fullName evidence="2">Uncharacterized protein</fullName>
    </submittedName>
</protein>
<evidence type="ECO:0000313" key="2">
    <source>
        <dbReference type="EMBL" id="KAK3261730.1"/>
    </source>
</evidence>